<keyword evidence="2" id="KW-1185">Reference proteome</keyword>
<evidence type="ECO:0000313" key="2">
    <source>
        <dbReference type="Proteomes" id="UP000887574"/>
    </source>
</evidence>
<sequence>PFSAKASEPETTSKCRIDVDDEETLDTVERVEAFKKELQANLKAKERSMKSCKMRTAEEAEALCNKIFDMYNEIRAVNAFLIKKQRTELASLDQMLTEYMRSLSNGYYGFAPSPDDVHNMIAKLRHTSDPNVEEVLKSGGGEKIELMMQLKKDNFTISMVADNIYRDLERQMSLLNRHPSKKLSKLLLLKINPIWLRKTSMTQKT</sequence>
<dbReference type="Proteomes" id="UP000887574">
    <property type="component" value="Unplaced"/>
</dbReference>
<feature type="coiled-coil region" evidence="1">
    <location>
        <begin position="28"/>
        <end position="55"/>
    </location>
</feature>
<dbReference type="AlphaFoldDB" id="A0A915CZS0"/>
<evidence type="ECO:0000256" key="1">
    <source>
        <dbReference type="SAM" id="Coils"/>
    </source>
</evidence>
<name>A0A915CZS0_9BILA</name>
<dbReference type="WBParaSite" id="jg1397">
    <property type="protein sequence ID" value="jg1397"/>
    <property type="gene ID" value="jg1397"/>
</dbReference>
<reference evidence="3" key="1">
    <citation type="submission" date="2022-11" db="UniProtKB">
        <authorList>
            <consortium name="WormBaseParasite"/>
        </authorList>
    </citation>
    <scope>IDENTIFICATION</scope>
</reference>
<keyword evidence="1" id="KW-0175">Coiled coil</keyword>
<proteinExistence type="predicted"/>
<protein>
    <submittedName>
        <fullName evidence="3">Uncharacterized protein</fullName>
    </submittedName>
</protein>
<organism evidence="2 3">
    <name type="scientific">Ditylenchus dipsaci</name>
    <dbReference type="NCBI Taxonomy" id="166011"/>
    <lineage>
        <taxon>Eukaryota</taxon>
        <taxon>Metazoa</taxon>
        <taxon>Ecdysozoa</taxon>
        <taxon>Nematoda</taxon>
        <taxon>Chromadorea</taxon>
        <taxon>Rhabditida</taxon>
        <taxon>Tylenchina</taxon>
        <taxon>Tylenchomorpha</taxon>
        <taxon>Sphaerularioidea</taxon>
        <taxon>Anguinidae</taxon>
        <taxon>Anguininae</taxon>
        <taxon>Ditylenchus</taxon>
    </lineage>
</organism>
<accession>A0A915CZS0</accession>
<evidence type="ECO:0000313" key="3">
    <source>
        <dbReference type="WBParaSite" id="jg1397"/>
    </source>
</evidence>